<dbReference type="InterPro" id="IPR006015">
    <property type="entry name" value="Universal_stress_UspA"/>
</dbReference>
<comment type="similarity">
    <text evidence="1">Belongs to the universal stress protein A family.</text>
</comment>
<dbReference type="RefSeq" id="WP_199026149.1">
    <property type="nucleotide sequence ID" value="NZ_JAELVR010000012.1"/>
</dbReference>
<evidence type="ECO:0000313" key="4">
    <source>
        <dbReference type="Proteomes" id="UP000619079"/>
    </source>
</evidence>
<dbReference type="InterPro" id="IPR014729">
    <property type="entry name" value="Rossmann-like_a/b/a_fold"/>
</dbReference>
<dbReference type="Proteomes" id="UP000619079">
    <property type="component" value="Unassembled WGS sequence"/>
</dbReference>
<gene>
    <name evidence="3" type="ORF">JF290_17280</name>
</gene>
<dbReference type="PANTHER" id="PTHR46268">
    <property type="entry name" value="STRESS RESPONSE PROTEIN NHAX"/>
    <property type="match status" value="1"/>
</dbReference>
<dbReference type="EMBL" id="JAELVR010000012">
    <property type="protein sequence ID" value="MBJ6373282.1"/>
    <property type="molecule type" value="Genomic_DNA"/>
</dbReference>
<accession>A0A8J7J9I1</accession>
<keyword evidence="4" id="KW-1185">Reference proteome</keyword>
<organism evidence="3 4">
    <name type="scientific">Sedimentitalea arenosa</name>
    <dbReference type="NCBI Taxonomy" id="2798803"/>
    <lineage>
        <taxon>Bacteria</taxon>
        <taxon>Pseudomonadati</taxon>
        <taxon>Pseudomonadota</taxon>
        <taxon>Alphaproteobacteria</taxon>
        <taxon>Rhodobacterales</taxon>
        <taxon>Paracoccaceae</taxon>
        <taxon>Sedimentitalea</taxon>
    </lineage>
</organism>
<dbReference type="PANTHER" id="PTHR46268:SF6">
    <property type="entry name" value="UNIVERSAL STRESS PROTEIN UP12"/>
    <property type="match status" value="1"/>
</dbReference>
<evidence type="ECO:0000313" key="3">
    <source>
        <dbReference type="EMBL" id="MBJ6373282.1"/>
    </source>
</evidence>
<sequence length="282" mass="30456">MPNSTAPILVASDMSSRSDRAMQRAFRLGAQMGRKVIAFSVLDDAMPMDILEETLERAQARLTRFADSLAGDHPHEAHAVIGDPTSDILAMIDKTGTDLLVLGAHRPRAFLGELRETTMQRIVRNTRCSVLLAQDTCDHDYDKIILACDFSPASTRALTLAHEIAPDAVFSPIHALHLPYSGILGRTAVAQADLDAPYRAEAEAADTEWRAGLPEKLAKLVPATEILPGSPYPVIRQEVESRGTDLIALGAHGRVGASRAILGSLASDLTRDPPCDLLITRP</sequence>
<dbReference type="CDD" id="cd00293">
    <property type="entry name" value="USP-like"/>
    <property type="match status" value="2"/>
</dbReference>
<protein>
    <submittedName>
        <fullName evidence="3">Universal stress protein</fullName>
    </submittedName>
</protein>
<dbReference type="Pfam" id="PF00582">
    <property type="entry name" value="Usp"/>
    <property type="match status" value="2"/>
</dbReference>
<proteinExistence type="inferred from homology"/>
<reference evidence="3" key="1">
    <citation type="submission" date="2020-12" db="EMBL/GenBank/DDBJ databases">
        <title>Sedimentitalea sp. nov., isolated from sand in Incheon.</title>
        <authorList>
            <person name="Kim W."/>
        </authorList>
    </citation>
    <scope>NUCLEOTIDE SEQUENCE</scope>
    <source>
        <strain evidence="3">CAU 1593</strain>
    </source>
</reference>
<feature type="domain" description="UspA" evidence="2">
    <location>
        <begin position="141"/>
        <end position="281"/>
    </location>
</feature>
<dbReference type="InterPro" id="IPR006016">
    <property type="entry name" value="UspA"/>
</dbReference>
<name>A0A8J7J9I1_9RHOB</name>
<dbReference type="PRINTS" id="PR01438">
    <property type="entry name" value="UNVRSLSTRESS"/>
</dbReference>
<dbReference type="SUPFAM" id="SSF52402">
    <property type="entry name" value="Adenine nucleotide alpha hydrolases-like"/>
    <property type="match status" value="2"/>
</dbReference>
<evidence type="ECO:0000259" key="2">
    <source>
        <dbReference type="Pfam" id="PF00582"/>
    </source>
</evidence>
<dbReference type="AlphaFoldDB" id="A0A8J7J9I1"/>
<dbReference type="Gene3D" id="3.40.50.620">
    <property type="entry name" value="HUPs"/>
    <property type="match status" value="2"/>
</dbReference>
<comment type="caution">
    <text evidence="3">The sequence shown here is derived from an EMBL/GenBank/DDBJ whole genome shotgun (WGS) entry which is preliminary data.</text>
</comment>
<feature type="domain" description="UspA" evidence="2">
    <location>
        <begin position="7"/>
        <end position="132"/>
    </location>
</feature>
<evidence type="ECO:0000256" key="1">
    <source>
        <dbReference type="ARBA" id="ARBA00008791"/>
    </source>
</evidence>